<feature type="domain" description="Dockerin" evidence="3">
    <location>
        <begin position="347"/>
        <end position="409"/>
    </location>
</feature>
<dbReference type="AlphaFoldDB" id="A0A518KCS0"/>
<sequence precursor="true">MCCPRFVSMLCRRTSLRVVAAAAVAAPGAALALNNAYNLAPYGTATATGSDFGGEIAYGIDGNRNGDFNAGSVFYGNANAENPPLFYAVDLGVEAYVDRIQIIPRTDATQGVFGNFRLTIAEDDGAGNPGAVVFSQDYNATNFESGTWATTAPDGARGRHVRMERLDNNYWLTFAEFEVFGSSEPLKFSESDNIARGKPVTVSSAPGFGAMLTSANDGNINGNFGGPGNRPVYHSALPGVGESWQVDLGAETQLDHLQLFTRGEFSRNDETGEVWSTTTEYRVSVLDAGLSEVGAFVVTPNALYSEDPDYDLLINTMGLTGRYVRVETTKDEYLAFSELRAFAGSGDPLLVGDYNQDGVISSRDYNVWRNEYGSLTSLAADGNGDGAIDAADYTVWRDALAAFTAGSPSMGVTIPEPTTLALVAAVGLVAVRRRG</sequence>
<evidence type="ECO:0000313" key="5">
    <source>
        <dbReference type="Proteomes" id="UP000316426"/>
    </source>
</evidence>
<dbReference type="InterPro" id="IPR016134">
    <property type="entry name" value="Dockerin_dom"/>
</dbReference>
<dbReference type="Gene3D" id="2.60.120.260">
    <property type="entry name" value="Galactose-binding domain-like"/>
    <property type="match status" value="2"/>
</dbReference>
<proteinExistence type="predicted"/>
<dbReference type="InterPro" id="IPR036439">
    <property type="entry name" value="Dockerin_dom_sf"/>
</dbReference>
<keyword evidence="5" id="KW-1185">Reference proteome</keyword>
<feature type="chain" id="PRO_5022052880" evidence="1">
    <location>
        <begin position="33"/>
        <end position="435"/>
    </location>
</feature>
<evidence type="ECO:0000313" key="4">
    <source>
        <dbReference type="EMBL" id="QDV75591.1"/>
    </source>
</evidence>
<dbReference type="PROSITE" id="PS00018">
    <property type="entry name" value="EF_HAND_1"/>
    <property type="match status" value="1"/>
</dbReference>
<dbReference type="InterPro" id="IPR000421">
    <property type="entry name" value="FA58C"/>
</dbReference>
<dbReference type="Gene3D" id="1.10.1330.10">
    <property type="entry name" value="Dockerin domain"/>
    <property type="match status" value="1"/>
</dbReference>
<organism evidence="4 5">
    <name type="scientific">Botrimarina mediterranea</name>
    <dbReference type="NCBI Taxonomy" id="2528022"/>
    <lineage>
        <taxon>Bacteria</taxon>
        <taxon>Pseudomonadati</taxon>
        <taxon>Planctomycetota</taxon>
        <taxon>Planctomycetia</taxon>
        <taxon>Pirellulales</taxon>
        <taxon>Lacipirellulaceae</taxon>
        <taxon>Botrimarina</taxon>
    </lineage>
</organism>
<evidence type="ECO:0000259" key="2">
    <source>
        <dbReference type="PROSITE" id="PS50022"/>
    </source>
</evidence>
<reference evidence="4 5" key="1">
    <citation type="submission" date="2019-02" db="EMBL/GenBank/DDBJ databases">
        <title>Deep-cultivation of Planctomycetes and their phenomic and genomic characterization uncovers novel biology.</title>
        <authorList>
            <person name="Wiegand S."/>
            <person name="Jogler M."/>
            <person name="Boedeker C."/>
            <person name="Pinto D."/>
            <person name="Vollmers J."/>
            <person name="Rivas-Marin E."/>
            <person name="Kohn T."/>
            <person name="Peeters S.H."/>
            <person name="Heuer A."/>
            <person name="Rast P."/>
            <person name="Oberbeckmann S."/>
            <person name="Bunk B."/>
            <person name="Jeske O."/>
            <person name="Meyerdierks A."/>
            <person name="Storesund J.E."/>
            <person name="Kallscheuer N."/>
            <person name="Luecker S."/>
            <person name="Lage O.M."/>
            <person name="Pohl T."/>
            <person name="Merkel B.J."/>
            <person name="Hornburger P."/>
            <person name="Mueller R.-W."/>
            <person name="Bruemmer F."/>
            <person name="Labrenz M."/>
            <person name="Spormann A.M."/>
            <person name="Op den Camp H."/>
            <person name="Overmann J."/>
            <person name="Amann R."/>
            <person name="Jetten M.S.M."/>
            <person name="Mascher T."/>
            <person name="Medema M.H."/>
            <person name="Devos D.P."/>
            <person name="Kaster A.-K."/>
            <person name="Ovreas L."/>
            <person name="Rohde M."/>
            <person name="Galperin M.Y."/>
            <person name="Jogler C."/>
        </authorList>
    </citation>
    <scope>NUCLEOTIDE SEQUENCE [LARGE SCALE GENOMIC DNA]</scope>
    <source>
        <strain evidence="4 5">Spa11</strain>
    </source>
</reference>
<evidence type="ECO:0000256" key="1">
    <source>
        <dbReference type="SAM" id="SignalP"/>
    </source>
</evidence>
<dbReference type="PROSITE" id="PS50022">
    <property type="entry name" value="FA58C_3"/>
    <property type="match status" value="1"/>
</dbReference>
<dbReference type="Pfam" id="PF00404">
    <property type="entry name" value="Dockerin_1"/>
    <property type="match status" value="1"/>
</dbReference>
<dbReference type="InterPro" id="IPR013424">
    <property type="entry name" value="Ice-binding_C"/>
</dbReference>
<dbReference type="InterPro" id="IPR008979">
    <property type="entry name" value="Galactose-bd-like_sf"/>
</dbReference>
<dbReference type="InterPro" id="IPR002105">
    <property type="entry name" value="Dockerin_1_rpt"/>
</dbReference>
<feature type="domain" description="F5/8 type C" evidence="2">
    <location>
        <begin position="26"/>
        <end position="182"/>
    </location>
</feature>
<dbReference type="GO" id="GO:0000272">
    <property type="term" value="P:polysaccharide catabolic process"/>
    <property type="evidence" value="ECO:0007669"/>
    <property type="project" value="InterPro"/>
</dbReference>
<dbReference type="EMBL" id="CP036349">
    <property type="protein sequence ID" value="QDV75591.1"/>
    <property type="molecule type" value="Genomic_DNA"/>
</dbReference>
<keyword evidence="1" id="KW-0732">Signal</keyword>
<evidence type="ECO:0000259" key="3">
    <source>
        <dbReference type="PROSITE" id="PS51766"/>
    </source>
</evidence>
<dbReference type="SUPFAM" id="SSF63446">
    <property type="entry name" value="Type I dockerin domain"/>
    <property type="match status" value="1"/>
</dbReference>
<dbReference type="SUPFAM" id="SSF49785">
    <property type="entry name" value="Galactose-binding domain-like"/>
    <property type="match status" value="2"/>
</dbReference>
<dbReference type="InterPro" id="IPR051941">
    <property type="entry name" value="BG_Antigen-Binding_Lectin"/>
</dbReference>
<dbReference type="PROSITE" id="PS51766">
    <property type="entry name" value="DOCKERIN"/>
    <property type="match status" value="1"/>
</dbReference>
<name>A0A518KCS0_9BACT</name>
<dbReference type="KEGG" id="bmei:Spa11_38100"/>
<dbReference type="InterPro" id="IPR018247">
    <property type="entry name" value="EF_Hand_1_Ca_BS"/>
</dbReference>
<feature type="signal peptide" evidence="1">
    <location>
        <begin position="1"/>
        <end position="32"/>
    </location>
</feature>
<dbReference type="GO" id="GO:0004553">
    <property type="term" value="F:hydrolase activity, hydrolyzing O-glycosyl compounds"/>
    <property type="evidence" value="ECO:0007669"/>
    <property type="project" value="InterPro"/>
</dbReference>
<protein>
    <submittedName>
        <fullName evidence="4">F5/8 type C domain protein</fullName>
    </submittedName>
</protein>
<accession>A0A518KCS0</accession>
<dbReference type="PANTHER" id="PTHR45713">
    <property type="entry name" value="FTP DOMAIN-CONTAINING PROTEIN"/>
    <property type="match status" value="1"/>
</dbReference>
<gene>
    <name evidence="4" type="ORF">Spa11_38100</name>
</gene>
<dbReference type="NCBIfam" id="TIGR02595">
    <property type="entry name" value="PEP_CTERM"/>
    <property type="match status" value="1"/>
</dbReference>
<dbReference type="Proteomes" id="UP000316426">
    <property type="component" value="Chromosome"/>
</dbReference>
<dbReference type="PANTHER" id="PTHR45713:SF6">
    <property type="entry name" value="F5_8 TYPE C DOMAIN-CONTAINING PROTEIN"/>
    <property type="match status" value="1"/>
</dbReference>